<organism evidence="3 4">
    <name type="scientific">Rhizobium rhizogenes (strain K84 / ATCC BAA-868)</name>
    <name type="common">Agrobacterium radiobacter</name>
    <dbReference type="NCBI Taxonomy" id="311403"/>
    <lineage>
        <taxon>Bacteria</taxon>
        <taxon>Pseudomonadati</taxon>
        <taxon>Pseudomonadota</taxon>
        <taxon>Alphaproteobacteria</taxon>
        <taxon>Hyphomicrobiales</taxon>
        <taxon>Rhizobiaceae</taxon>
        <taxon>Rhizobium/Agrobacterium group</taxon>
        <taxon>Rhizobium</taxon>
    </lineage>
</organism>
<evidence type="ECO:0000256" key="1">
    <source>
        <dbReference type="ARBA" id="ARBA00008769"/>
    </source>
</evidence>
<evidence type="ECO:0000313" key="3">
    <source>
        <dbReference type="EMBL" id="ACM31297.1"/>
    </source>
</evidence>
<evidence type="ECO:0000256" key="2">
    <source>
        <dbReference type="RuleBase" id="RU363072"/>
    </source>
</evidence>
<dbReference type="EMBL" id="CP000631">
    <property type="protein sequence ID" value="ACM31297.1"/>
    <property type="molecule type" value="Genomic_DNA"/>
</dbReference>
<dbReference type="RefSeq" id="WP_012653289.1">
    <property type="nucleotide sequence ID" value="NC_011987.1"/>
</dbReference>
<dbReference type="InterPro" id="IPR052932">
    <property type="entry name" value="OprB_Porin"/>
</dbReference>
<dbReference type="PANTHER" id="PTHR37944:SF1">
    <property type="entry name" value="PORIN B"/>
    <property type="match status" value="1"/>
</dbReference>
<dbReference type="KEGG" id="ara:Arad_12289"/>
<proteinExistence type="inferred from homology"/>
<dbReference type="Proteomes" id="UP000001600">
    <property type="component" value="Plasmid pAtK84c"/>
</dbReference>
<dbReference type="InterPro" id="IPR038673">
    <property type="entry name" value="OprB_sf"/>
</dbReference>
<keyword evidence="3" id="KW-0614">Plasmid</keyword>
<dbReference type="Pfam" id="PF04966">
    <property type="entry name" value="OprB"/>
    <property type="match status" value="1"/>
</dbReference>
<reference evidence="3 4" key="1">
    <citation type="journal article" date="2009" name="J. Bacteriol.">
        <title>Genome sequences of three Agrobacterium biovars help elucidate the evolution of multichromosome genomes in bacteria.</title>
        <authorList>
            <person name="Slater S.C."/>
            <person name="Goldman B.S."/>
            <person name="Goodner B."/>
            <person name="Setubal J.C."/>
            <person name="Farrand S.K."/>
            <person name="Nester E.W."/>
            <person name="Burr T.J."/>
            <person name="Banta L."/>
            <person name="Dickerman A.W."/>
            <person name="Paulsen I."/>
            <person name="Otten L."/>
            <person name="Suen G."/>
            <person name="Welch R."/>
            <person name="Almeida N.F."/>
            <person name="Arnold F."/>
            <person name="Burton O.T."/>
            <person name="Du Z."/>
            <person name="Ewing A."/>
            <person name="Godsy E."/>
            <person name="Heisel S."/>
            <person name="Houmiel K.L."/>
            <person name="Jhaveri J."/>
            <person name="Lu J."/>
            <person name="Miller N.M."/>
            <person name="Norton S."/>
            <person name="Chen Q."/>
            <person name="Phoolcharoen W."/>
            <person name="Ohlin V."/>
            <person name="Ondrusek D."/>
            <person name="Pride N."/>
            <person name="Stricklin S.L."/>
            <person name="Sun J."/>
            <person name="Wheeler C."/>
            <person name="Wilson L."/>
            <person name="Zhu H."/>
            <person name="Wood D.W."/>
        </authorList>
    </citation>
    <scope>NUCLEOTIDE SEQUENCE [LARGE SCALE GENOMIC DNA]</scope>
    <source>
        <strain evidence="4">K84 / ATCC BAA-868</strain>
        <plasmid evidence="3 4">pAtK84c</plasmid>
    </source>
</reference>
<dbReference type="PANTHER" id="PTHR37944">
    <property type="entry name" value="PORIN B"/>
    <property type="match status" value="1"/>
</dbReference>
<dbReference type="Gene3D" id="2.40.160.180">
    <property type="entry name" value="Carbohydrate-selective porin OprB"/>
    <property type="match status" value="1"/>
</dbReference>
<accession>B9JQ78</accession>
<dbReference type="HOGENOM" id="CLU_627959_0_0_5"/>
<dbReference type="GO" id="GO:0015288">
    <property type="term" value="F:porin activity"/>
    <property type="evidence" value="ECO:0007669"/>
    <property type="project" value="InterPro"/>
</dbReference>
<dbReference type="GO" id="GO:0008643">
    <property type="term" value="P:carbohydrate transport"/>
    <property type="evidence" value="ECO:0007669"/>
    <property type="project" value="InterPro"/>
</dbReference>
<dbReference type="InterPro" id="IPR007049">
    <property type="entry name" value="Carb-sel_porin_OprB"/>
</dbReference>
<evidence type="ECO:0000313" key="4">
    <source>
        <dbReference type="Proteomes" id="UP000001600"/>
    </source>
</evidence>
<comment type="similarity">
    <text evidence="1 2">Belongs to the OprB family.</text>
</comment>
<dbReference type="AlphaFoldDB" id="B9JQ78"/>
<geneLocation type="plasmid" evidence="3 4">
    <name>pAtK84c</name>
</geneLocation>
<sequence>MEIQSSRVRLRKWKLLNVGVVVIMAPLALAGQSWAQSPGPDKAPWLKSLSDIGIDVRGLYAVGGFATVTGGAEEGKLGIGSLMITHVDFDLGKIIGWSGTKIKTEFTMYPINYPKDGEYFSQYAGSFLGGEQYPTHDADFQPWLSQLTLEHDFGNGLKLEFGKTTMQRYFFPNVCGMDILCPDPIIKWDSQLPPPDAGTLGFVASYEARDDLTFRFGAQQLRDIDALFADHGWNAFSTTGHTGIFYIGGVRYQNNVNPVDLELAGWYADTPLVDAYTGEAHTGTAGLQLKWSKTIWSEEDGGRPEGLAVFGALGDSFDETRPIDWSATLGLRWENPYESPSGEWGISQISAKAIYARIGESTLLAQREQRVASGGQRVLGNPNQWRLSLDMITTVGKHVFVQSSLQYVINPDSSQSRTSELPKDGIIAGTMINYVF</sequence>
<name>B9JQ78_RHIR8</name>
<protein>
    <submittedName>
        <fullName evidence="3">Carbohydrate-selective porin, OprB family superfamily</fullName>
    </submittedName>
</protein>
<dbReference type="GO" id="GO:0016020">
    <property type="term" value="C:membrane"/>
    <property type="evidence" value="ECO:0007669"/>
    <property type="project" value="InterPro"/>
</dbReference>
<gene>
    <name evidence="3" type="ordered locus">Arad_12289</name>
</gene>